<dbReference type="AlphaFoldDB" id="A0A1T4NGH8"/>
<protein>
    <submittedName>
        <fullName evidence="6">Amino acid ABC transporter substrate-binding protein, PAAT family (TC 3.A.1.3.-)</fullName>
    </submittedName>
</protein>
<accession>A0A1T4NGH8</accession>
<comment type="subcellular location">
    <subcellularLocation>
        <location evidence="1">Cell envelope</location>
    </subcellularLocation>
</comment>
<proteinExistence type="inferred from homology"/>
<comment type="similarity">
    <text evidence="2 4">Belongs to the bacterial solute-binding protein 3 family.</text>
</comment>
<evidence type="ECO:0000256" key="2">
    <source>
        <dbReference type="ARBA" id="ARBA00010333"/>
    </source>
</evidence>
<evidence type="ECO:0000313" key="6">
    <source>
        <dbReference type="EMBL" id="SJZ78362.1"/>
    </source>
</evidence>
<dbReference type="Gene3D" id="3.40.190.10">
    <property type="entry name" value="Periplasmic binding protein-like II"/>
    <property type="match status" value="2"/>
</dbReference>
<evidence type="ECO:0000256" key="1">
    <source>
        <dbReference type="ARBA" id="ARBA00004196"/>
    </source>
</evidence>
<keyword evidence="3" id="KW-0732">Signal</keyword>
<dbReference type="PROSITE" id="PS01039">
    <property type="entry name" value="SBP_BACTERIAL_3"/>
    <property type="match status" value="1"/>
</dbReference>
<dbReference type="PROSITE" id="PS51257">
    <property type="entry name" value="PROKAR_LIPOPROTEIN"/>
    <property type="match status" value="1"/>
</dbReference>
<dbReference type="GO" id="GO:0030313">
    <property type="term" value="C:cell envelope"/>
    <property type="evidence" value="ECO:0007669"/>
    <property type="project" value="UniProtKB-SubCell"/>
</dbReference>
<sequence length="261" mass="29167">MKKNLFIFAAAVFSAGIISCKKSETADLLSQIQKKGKITIAMEGTWAPWTYHDEKNELVGYDVEVGKKIAEKLGVKAEFVEVDWDGIFAGIDSKRYDLSLNGVEVTQERAFKYDFSEPYAYTHTALIVKKDNDSIKKFEDLKGRTTTNSLGSTYAEYAESLGAKVVTIDSFEETLQLVEHGRADATLNDNATFFYYQKIKPENPFKLAALTENASHVAIPMRKGEETKTLLEAVNKAIEELKQSGELAQISQKYFGADLTK</sequence>
<evidence type="ECO:0000259" key="5">
    <source>
        <dbReference type="SMART" id="SM00062"/>
    </source>
</evidence>
<dbReference type="EMBL" id="FUXC01000006">
    <property type="protein sequence ID" value="SJZ78362.1"/>
    <property type="molecule type" value="Genomic_DNA"/>
</dbReference>
<dbReference type="PANTHER" id="PTHR35936:SF19">
    <property type="entry name" value="AMINO-ACID-BINDING PROTEIN YXEM-RELATED"/>
    <property type="match status" value="1"/>
</dbReference>
<dbReference type="GeneID" id="303367446"/>
<dbReference type="Pfam" id="PF00497">
    <property type="entry name" value="SBP_bac_3"/>
    <property type="match status" value="1"/>
</dbReference>
<dbReference type="Proteomes" id="UP000190395">
    <property type="component" value="Unassembled WGS sequence"/>
</dbReference>
<dbReference type="STRING" id="225004.SAMN02745152_01204"/>
<gene>
    <name evidence="6" type="ORF">SAMN02745152_01204</name>
</gene>
<dbReference type="InterPro" id="IPR018313">
    <property type="entry name" value="SBP_3_CS"/>
</dbReference>
<dbReference type="SMART" id="SM00062">
    <property type="entry name" value="PBPb"/>
    <property type="match status" value="1"/>
</dbReference>
<reference evidence="6 7" key="1">
    <citation type="submission" date="2017-02" db="EMBL/GenBank/DDBJ databases">
        <authorList>
            <person name="Peterson S.W."/>
        </authorList>
    </citation>
    <scope>NUCLEOTIDE SEQUENCE [LARGE SCALE GENOMIC DNA]</scope>
    <source>
        <strain evidence="6 7">ATCC BAA-909</strain>
    </source>
</reference>
<dbReference type="RefSeq" id="WP_078930949.1">
    <property type="nucleotide sequence ID" value="NZ_CAMCOW010000001.1"/>
</dbReference>
<keyword evidence="7" id="KW-1185">Reference proteome</keyword>
<organism evidence="6 7">
    <name type="scientific">Treponema berlinense</name>
    <dbReference type="NCBI Taxonomy" id="225004"/>
    <lineage>
        <taxon>Bacteria</taxon>
        <taxon>Pseudomonadati</taxon>
        <taxon>Spirochaetota</taxon>
        <taxon>Spirochaetia</taxon>
        <taxon>Spirochaetales</taxon>
        <taxon>Treponemataceae</taxon>
        <taxon>Treponema</taxon>
    </lineage>
</organism>
<dbReference type="SUPFAM" id="SSF53850">
    <property type="entry name" value="Periplasmic binding protein-like II"/>
    <property type="match status" value="1"/>
</dbReference>
<evidence type="ECO:0000313" key="7">
    <source>
        <dbReference type="Proteomes" id="UP000190395"/>
    </source>
</evidence>
<evidence type="ECO:0000256" key="3">
    <source>
        <dbReference type="ARBA" id="ARBA00022729"/>
    </source>
</evidence>
<dbReference type="InterPro" id="IPR001638">
    <property type="entry name" value="Solute-binding_3/MltF_N"/>
</dbReference>
<dbReference type="OrthoDB" id="9775197at2"/>
<evidence type="ECO:0000256" key="4">
    <source>
        <dbReference type="RuleBase" id="RU003744"/>
    </source>
</evidence>
<name>A0A1T4NGH8_9SPIR</name>
<dbReference type="PANTHER" id="PTHR35936">
    <property type="entry name" value="MEMBRANE-BOUND LYTIC MUREIN TRANSGLYCOSYLASE F"/>
    <property type="match status" value="1"/>
</dbReference>
<feature type="domain" description="Solute-binding protein family 3/N-terminal" evidence="5">
    <location>
        <begin position="37"/>
        <end position="258"/>
    </location>
</feature>